<dbReference type="InterPro" id="IPR021476">
    <property type="entry name" value="Egh16-like"/>
</dbReference>
<evidence type="ECO:0000313" key="4">
    <source>
        <dbReference type="Proteomes" id="UP001313282"/>
    </source>
</evidence>
<dbReference type="PANTHER" id="PTHR34618:SF4">
    <property type="entry name" value="CAS1"/>
    <property type="match status" value="1"/>
</dbReference>
<accession>A0AAN8MJC9</accession>
<sequence>MHFSSHLTPLAIALLGASELVSAHLVFVKAVGSGDGGTIAGYGLGYDGSNKRDGGGFFPWQKDVTVFDSKVVHNKWNKNYLRTGCGVTTDSLVTQVQRVKAWEWQDVANRKAGWPWPEKDTIEGGYNDVKWGIDHQAWLEWGKKTRKDSAIHQTLNSGIPKVLPGGKLTVTVWQVNQDGGGPFTCMIDYQGNGNQWTRENLPVTTNCQGDAYSIRPWGGPAACEMQVTLPDDLDCKGAYTAKNICIVRCQNKAENGPFGGCIPVQQLRPVPKPVVQAKPIPVEVVKPAKPIVLPPKPVTVTKNNVVTIIKGGHTRVSVITKNSVLTLTQVIKPPPETKIETKYQIITLKIKPLPTKTEPVKPIKPTRRPPAHNKPTEEELEAGLGGEYYDEEVLEELKNTPITSEEKEKLQEQVGQENESPDGYYDRKFRFHRD</sequence>
<reference evidence="3 4" key="1">
    <citation type="submission" date="2019-10" db="EMBL/GenBank/DDBJ databases">
        <authorList>
            <person name="Palmer J.M."/>
        </authorList>
    </citation>
    <scope>NUCLEOTIDE SEQUENCE [LARGE SCALE GENOMIC DNA]</scope>
    <source>
        <strain evidence="3 4">TWF718</strain>
    </source>
</reference>
<keyword evidence="2" id="KW-0732">Signal</keyword>
<feature type="signal peptide" evidence="2">
    <location>
        <begin position="1"/>
        <end position="23"/>
    </location>
</feature>
<comment type="caution">
    <text evidence="3">The sequence shown here is derived from an EMBL/GenBank/DDBJ whole genome shotgun (WGS) entry which is preliminary data.</text>
</comment>
<protein>
    <recommendedName>
        <fullName evidence="5">Secreted protein</fullName>
    </recommendedName>
</protein>
<evidence type="ECO:0000313" key="3">
    <source>
        <dbReference type="EMBL" id="KAK6336930.1"/>
    </source>
</evidence>
<dbReference type="AlphaFoldDB" id="A0AAN8MJC9"/>
<feature type="region of interest" description="Disordered" evidence="1">
    <location>
        <begin position="356"/>
        <end position="434"/>
    </location>
</feature>
<name>A0AAN8MJC9_9PEZI</name>
<evidence type="ECO:0000256" key="1">
    <source>
        <dbReference type="SAM" id="MobiDB-lite"/>
    </source>
</evidence>
<organism evidence="3 4">
    <name type="scientific">Orbilia javanica</name>
    <dbReference type="NCBI Taxonomy" id="47235"/>
    <lineage>
        <taxon>Eukaryota</taxon>
        <taxon>Fungi</taxon>
        <taxon>Dikarya</taxon>
        <taxon>Ascomycota</taxon>
        <taxon>Pezizomycotina</taxon>
        <taxon>Orbiliomycetes</taxon>
        <taxon>Orbiliales</taxon>
        <taxon>Orbiliaceae</taxon>
        <taxon>Orbilia</taxon>
    </lineage>
</organism>
<evidence type="ECO:0000256" key="2">
    <source>
        <dbReference type="SAM" id="SignalP"/>
    </source>
</evidence>
<keyword evidence="4" id="KW-1185">Reference proteome</keyword>
<proteinExistence type="predicted"/>
<feature type="compositionally biased region" description="Basic and acidic residues" evidence="1">
    <location>
        <begin position="424"/>
        <end position="434"/>
    </location>
</feature>
<feature type="chain" id="PRO_5042824442" description="Secreted protein" evidence="2">
    <location>
        <begin position="24"/>
        <end position="434"/>
    </location>
</feature>
<dbReference type="PANTHER" id="PTHR34618">
    <property type="entry name" value="SURFACE PROTEIN MAS1, PUTATIVE-RELATED"/>
    <property type="match status" value="1"/>
</dbReference>
<evidence type="ECO:0008006" key="5">
    <source>
        <dbReference type="Google" id="ProtNLM"/>
    </source>
</evidence>
<dbReference type="Proteomes" id="UP001313282">
    <property type="component" value="Unassembled WGS sequence"/>
</dbReference>
<dbReference type="Pfam" id="PF11327">
    <property type="entry name" value="Egh16-like"/>
    <property type="match status" value="1"/>
</dbReference>
<dbReference type="EMBL" id="JAVHNR010000007">
    <property type="protein sequence ID" value="KAK6336930.1"/>
    <property type="molecule type" value="Genomic_DNA"/>
</dbReference>
<gene>
    <name evidence="3" type="ORF">TWF718_009719</name>
</gene>